<organism evidence="2 3">
    <name type="scientific">Robertmurraya beringensis</name>
    <dbReference type="NCBI Taxonomy" id="641660"/>
    <lineage>
        <taxon>Bacteria</taxon>
        <taxon>Bacillati</taxon>
        <taxon>Bacillota</taxon>
        <taxon>Bacilli</taxon>
        <taxon>Bacillales</taxon>
        <taxon>Bacillaceae</taxon>
        <taxon>Robertmurraya</taxon>
    </lineage>
</organism>
<dbReference type="SMART" id="SM00507">
    <property type="entry name" value="HNHc"/>
    <property type="match status" value="1"/>
</dbReference>
<keyword evidence="3" id="KW-1185">Reference proteome</keyword>
<feature type="domain" description="HNH nuclease" evidence="1">
    <location>
        <begin position="183"/>
        <end position="238"/>
    </location>
</feature>
<evidence type="ECO:0000313" key="2">
    <source>
        <dbReference type="EMBL" id="MFC0474479.1"/>
    </source>
</evidence>
<keyword evidence="2" id="KW-0378">Hydrolase</keyword>
<reference evidence="2 3" key="1">
    <citation type="submission" date="2024-09" db="EMBL/GenBank/DDBJ databases">
        <authorList>
            <person name="Sun Q."/>
            <person name="Mori K."/>
        </authorList>
    </citation>
    <scope>NUCLEOTIDE SEQUENCE [LARGE SCALE GENOMIC DNA]</scope>
    <source>
        <strain evidence="2 3">CGMCC 1.9126</strain>
    </source>
</reference>
<evidence type="ECO:0000259" key="1">
    <source>
        <dbReference type="SMART" id="SM00507"/>
    </source>
</evidence>
<dbReference type="InterPro" id="IPR003615">
    <property type="entry name" value="HNH_nuc"/>
</dbReference>
<accession>A0ABV6KMH8</accession>
<dbReference type="Gene3D" id="1.10.30.50">
    <property type="match status" value="1"/>
</dbReference>
<dbReference type="EMBL" id="JBHLUU010000015">
    <property type="protein sequence ID" value="MFC0474479.1"/>
    <property type="molecule type" value="Genomic_DNA"/>
</dbReference>
<dbReference type="RefSeq" id="WP_160546571.1">
    <property type="nucleotide sequence ID" value="NZ_JBHLUU010000015.1"/>
</dbReference>
<dbReference type="GO" id="GO:0004519">
    <property type="term" value="F:endonuclease activity"/>
    <property type="evidence" value="ECO:0007669"/>
    <property type="project" value="UniProtKB-KW"/>
</dbReference>
<dbReference type="Pfam" id="PF01844">
    <property type="entry name" value="HNH"/>
    <property type="match status" value="1"/>
</dbReference>
<protein>
    <submittedName>
        <fullName evidence="2">HNH endonuclease</fullName>
    </submittedName>
</protein>
<dbReference type="InterPro" id="IPR002711">
    <property type="entry name" value="HNH"/>
</dbReference>
<evidence type="ECO:0000313" key="3">
    <source>
        <dbReference type="Proteomes" id="UP001589738"/>
    </source>
</evidence>
<sequence>MNPTREQLYQKYITENQTVSKIAVDTGLKRTTIRGLLRRYGIRKRSLKLGDEIYDDKEWLYHEYMIKKKGYSVIANELNVSYTTILDRLLYFGFPVRGHNEIDKGAGRRGRTHSEFSKIKIRKSRIKKRSTIQCTNCSQDFERQLSSIARSNKHFCSCKCYAQYQKENRIQTEDITDSAQYKEWRKQVYIRDVYRCRMPGCNSNSKDIAAHHIYPKKKYPEKQFEINNGITLCRSCHETTYGKEEQFVDALVRVVQMMND</sequence>
<dbReference type="CDD" id="cd00085">
    <property type="entry name" value="HNHc"/>
    <property type="match status" value="1"/>
</dbReference>
<proteinExistence type="predicted"/>
<name>A0ABV6KMH8_9BACI</name>
<dbReference type="Proteomes" id="UP001589738">
    <property type="component" value="Unassembled WGS sequence"/>
</dbReference>
<keyword evidence="2" id="KW-0540">Nuclease</keyword>
<comment type="caution">
    <text evidence="2">The sequence shown here is derived from an EMBL/GenBank/DDBJ whole genome shotgun (WGS) entry which is preliminary data.</text>
</comment>
<keyword evidence="2" id="KW-0255">Endonuclease</keyword>
<gene>
    <name evidence="2" type="ORF">ACFFHF_04100</name>
</gene>